<dbReference type="InterPro" id="IPR012902">
    <property type="entry name" value="N_methyl_site"/>
</dbReference>
<dbReference type="AlphaFoldDB" id="A0A645BLK4"/>
<keyword evidence="1" id="KW-1133">Transmembrane helix</keyword>
<feature type="transmembrane region" description="Helical" evidence="1">
    <location>
        <begin position="6"/>
        <end position="28"/>
    </location>
</feature>
<dbReference type="Pfam" id="PF07963">
    <property type="entry name" value="N_methyl"/>
    <property type="match status" value="1"/>
</dbReference>
<dbReference type="PROSITE" id="PS00409">
    <property type="entry name" value="PROKAR_NTER_METHYL"/>
    <property type="match status" value="1"/>
</dbReference>
<evidence type="ECO:0000313" key="2">
    <source>
        <dbReference type="EMBL" id="MPM66062.1"/>
    </source>
</evidence>
<dbReference type="EMBL" id="VSSQ01020867">
    <property type="protein sequence ID" value="MPM66062.1"/>
    <property type="molecule type" value="Genomic_DNA"/>
</dbReference>
<dbReference type="Gene3D" id="3.30.700.10">
    <property type="entry name" value="Glycoprotein, Type 4 Pilin"/>
    <property type="match status" value="1"/>
</dbReference>
<gene>
    <name evidence="2" type="ORF">SDC9_112967</name>
</gene>
<dbReference type="InterPro" id="IPR045584">
    <property type="entry name" value="Pilin-like"/>
</dbReference>
<evidence type="ECO:0008006" key="3">
    <source>
        <dbReference type="Google" id="ProtNLM"/>
    </source>
</evidence>
<sequence length="145" mass="15979">MKKGFTLIEIMVTMALLSIITATSLICLKGFKELKEKTDMDHAVNSVVEFINAAKSFSRNNNCSTNINISGNKDELELYSNIEKIKFCKLPRGIKITRVTSDGDDIKINNVGKAINACTLTLNNDGSLTREITIKVGTGYVSEKK</sequence>
<keyword evidence="1" id="KW-0812">Transmembrane</keyword>
<keyword evidence="1" id="KW-0472">Membrane</keyword>
<organism evidence="2">
    <name type="scientific">bioreactor metagenome</name>
    <dbReference type="NCBI Taxonomy" id="1076179"/>
    <lineage>
        <taxon>unclassified sequences</taxon>
        <taxon>metagenomes</taxon>
        <taxon>ecological metagenomes</taxon>
    </lineage>
</organism>
<dbReference type="SUPFAM" id="SSF54523">
    <property type="entry name" value="Pili subunits"/>
    <property type="match status" value="1"/>
</dbReference>
<dbReference type="NCBIfam" id="TIGR02532">
    <property type="entry name" value="IV_pilin_GFxxxE"/>
    <property type="match status" value="1"/>
</dbReference>
<comment type="caution">
    <text evidence="2">The sequence shown here is derived from an EMBL/GenBank/DDBJ whole genome shotgun (WGS) entry which is preliminary data.</text>
</comment>
<proteinExistence type="predicted"/>
<accession>A0A645BLK4</accession>
<reference evidence="2" key="1">
    <citation type="submission" date="2019-08" db="EMBL/GenBank/DDBJ databases">
        <authorList>
            <person name="Kucharzyk K."/>
            <person name="Murdoch R.W."/>
            <person name="Higgins S."/>
            <person name="Loffler F."/>
        </authorList>
    </citation>
    <scope>NUCLEOTIDE SEQUENCE</scope>
</reference>
<name>A0A645BLK4_9ZZZZ</name>
<protein>
    <recommendedName>
        <fullName evidence="3">General secretion pathway GspH domain-containing protein</fullName>
    </recommendedName>
</protein>
<evidence type="ECO:0000256" key="1">
    <source>
        <dbReference type="SAM" id="Phobius"/>
    </source>
</evidence>